<sequence>MDFDQLDTIVNENRTFIQQVLVFVGSVSLFLIISALAVSVFKLHPKEDQTTAADSPLSAASVPR</sequence>
<organism evidence="2 3">
    <name type="scientific">Hyphantria cunea granulovirus</name>
    <dbReference type="NCBI Taxonomy" id="307448"/>
    <lineage>
        <taxon>Viruses</taxon>
        <taxon>Viruses incertae sedis</taxon>
        <taxon>Naldaviricetes</taxon>
        <taxon>Lefavirales</taxon>
        <taxon>Baculoviridae</taxon>
        <taxon>Betabaculovirus</taxon>
        <taxon>Betabaculovirus hycuneae</taxon>
    </lineage>
</organism>
<name>A0AAE5YIV4_9BBAC</name>
<accession>A0AAE5YIV4</accession>
<keyword evidence="3" id="KW-1185">Reference proteome</keyword>
<evidence type="ECO:0000256" key="1">
    <source>
        <dbReference type="SAM" id="Phobius"/>
    </source>
</evidence>
<keyword evidence="1" id="KW-0472">Membrane</keyword>
<keyword evidence="1" id="KW-1133">Transmembrane helix</keyword>
<feature type="transmembrane region" description="Helical" evidence="1">
    <location>
        <begin position="20"/>
        <end position="41"/>
    </location>
</feature>
<reference evidence="2" key="1">
    <citation type="journal article" date="2019" name="Genomics">
        <title>Genome sequence analysis and organization of the Hyphantria cunea granulovirus (HycuGV-Hc1) from Turkey.</title>
        <authorList>
            <person name="Gencer D."/>
            <person name="Bayramoglu Z."/>
            <person name="Nalcacioglu R."/>
            <person name="Demirbag Z."/>
            <person name="Demir I."/>
        </authorList>
    </citation>
    <scope>NUCLEOTIDE SEQUENCE</scope>
    <source>
        <strain evidence="2">Hc1</strain>
    </source>
</reference>
<keyword evidence="1" id="KW-0812">Transmembrane</keyword>
<evidence type="ECO:0000313" key="2">
    <source>
        <dbReference type="EMBL" id="QBQ01598.1"/>
    </source>
</evidence>
<protein>
    <submittedName>
        <fullName evidence="2">XcGVORF54-like protein</fullName>
    </submittedName>
</protein>
<evidence type="ECO:0000313" key="3">
    <source>
        <dbReference type="Proteomes" id="UP000831479"/>
    </source>
</evidence>
<dbReference type="EMBL" id="MH923363">
    <property type="protein sequence ID" value="QBQ01598.1"/>
    <property type="molecule type" value="Genomic_DNA"/>
</dbReference>
<dbReference type="Proteomes" id="UP000831479">
    <property type="component" value="Segment"/>
</dbReference>
<gene>
    <name evidence="2" type="ORF">HycuGV_00045</name>
</gene>
<proteinExistence type="predicted"/>